<dbReference type="GO" id="GO:0006096">
    <property type="term" value="P:glycolytic process"/>
    <property type="evidence" value="ECO:0007669"/>
    <property type="project" value="UniProtKB-UniRule"/>
</dbReference>
<feature type="binding site" evidence="13">
    <location>
        <position position="151"/>
    </location>
    <ligand>
        <name>(2R)-3-phosphoglycerate</name>
        <dbReference type="ChEBI" id="CHEBI:58272"/>
    </ligand>
</feature>
<feature type="binding site" evidence="12 14">
    <location>
        <position position="295"/>
    </location>
    <ligand>
        <name>ATP</name>
        <dbReference type="ChEBI" id="CHEBI:30616"/>
    </ligand>
</feature>
<feature type="binding site" evidence="12">
    <location>
        <position position="151"/>
    </location>
    <ligand>
        <name>substrate</name>
    </ligand>
</feature>
<comment type="subunit">
    <text evidence="4 12">Monomer.</text>
</comment>
<feature type="binding site" evidence="12">
    <location>
        <position position="118"/>
    </location>
    <ligand>
        <name>substrate</name>
    </ligand>
</feature>
<dbReference type="PANTHER" id="PTHR11406:SF23">
    <property type="entry name" value="PHOSPHOGLYCERATE KINASE 1, CHLOROPLASTIC-RELATED"/>
    <property type="match status" value="1"/>
</dbReference>
<keyword evidence="9 12" id="KW-0418">Kinase</keyword>
<feature type="binding site" evidence="12">
    <location>
        <position position="35"/>
    </location>
    <ligand>
        <name>substrate</name>
    </ligand>
</feature>
<keyword evidence="17" id="KW-1185">Reference proteome</keyword>
<comment type="caution">
    <text evidence="16">The sequence shown here is derived from an EMBL/GenBank/DDBJ whole genome shotgun (WGS) entry which is preliminary data.</text>
</comment>
<keyword evidence="8 12" id="KW-0547">Nucleotide-binding</keyword>
<dbReference type="HAMAP" id="MF_00145">
    <property type="entry name" value="Phosphoglyc_kinase"/>
    <property type="match status" value="1"/>
</dbReference>
<dbReference type="InterPro" id="IPR015911">
    <property type="entry name" value="Phosphoglycerate_kinase_CS"/>
</dbReference>
<comment type="similarity">
    <text evidence="3 12 15">Belongs to the phosphoglycerate kinase family.</text>
</comment>
<comment type="pathway">
    <text evidence="2 12">Carbohydrate degradation; glycolysis; pyruvate from D-glyceraldehyde 3-phosphate: step 2/5.</text>
</comment>
<comment type="subcellular location">
    <subcellularLocation>
        <location evidence="12">Cytoplasm</location>
    </subcellularLocation>
</comment>
<evidence type="ECO:0000256" key="14">
    <source>
        <dbReference type="PIRSR" id="PIRSR000724-2"/>
    </source>
</evidence>
<dbReference type="GO" id="GO:0006094">
    <property type="term" value="P:gluconeogenesis"/>
    <property type="evidence" value="ECO:0007669"/>
    <property type="project" value="TreeGrafter"/>
</dbReference>
<keyword evidence="7 12" id="KW-0808">Transferase</keyword>
<evidence type="ECO:0000313" key="16">
    <source>
        <dbReference type="EMBL" id="RKG92548.1"/>
    </source>
</evidence>
<feature type="binding site" evidence="13">
    <location>
        <position position="118"/>
    </location>
    <ligand>
        <name>(2R)-3-phosphoglycerate</name>
        <dbReference type="ChEBI" id="CHEBI:58272"/>
    </ligand>
</feature>
<evidence type="ECO:0000313" key="17">
    <source>
        <dbReference type="Proteomes" id="UP000268094"/>
    </source>
</evidence>
<evidence type="ECO:0000256" key="15">
    <source>
        <dbReference type="RuleBase" id="RU000532"/>
    </source>
</evidence>
<dbReference type="RefSeq" id="WP_120539570.1">
    <property type="nucleotide sequence ID" value="NZ_RAVZ01000023.1"/>
</dbReference>
<keyword evidence="12" id="KW-0963">Cytoplasm</keyword>
<evidence type="ECO:0000256" key="10">
    <source>
        <dbReference type="ARBA" id="ARBA00022840"/>
    </source>
</evidence>
<evidence type="ECO:0000256" key="4">
    <source>
        <dbReference type="ARBA" id="ARBA00011245"/>
    </source>
</evidence>
<dbReference type="EMBL" id="RAVZ01000023">
    <property type="protein sequence ID" value="RKG92548.1"/>
    <property type="molecule type" value="Genomic_DNA"/>
</dbReference>
<evidence type="ECO:0000256" key="2">
    <source>
        <dbReference type="ARBA" id="ARBA00004838"/>
    </source>
</evidence>
<evidence type="ECO:0000256" key="3">
    <source>
        <dbReference type="ARBA" id="ARBA00008982"/>
    </source>
</evidence>
<dbReference type="PANTHER" id="PTHR11406">
    <property type="entry name" value="PHOSPHOGLYCERATE KINASE"/>
    <property type="match status" value="1"/>
</dbReference>
<evidence type="ECO:0000256" key="6">
    <source>
        <dbReference type="ARBA" id="ARBA00016471"/>
    </source>
</evidence>
<keyword evidence="10 12" id="KW-0067">ATP-binding</keyword>
<dbReference type="CDD" id="cd00318">
    <property type="entry name" value="Phosphoglycerate_kinase"/>
    <property type="match status" value="1"/>
</dbReference>
<dbReference type="GO" id="GO:0005524">
    <property type="term" value="F:ATP binding"/>
    <property type="evidence" value="ECO:0007669"/>
    <property type="project" value="UniProtKB-KW"/>
</dbReference>
<dbReference type="Gene3D" id="3.40.50.1260">
    <property type="entry name" value="Phosphoglycerate kinase, N-terminal domain"/>
    <property type="match status" value="2"/>
</dbReference>
<keyword evidence="11 12" id="KW-0324">Glycolysis</keyword>
<dbReference type="InterPro" id="IPR001576">
    <property type="entry name" value="Phosphoglycerate_kinase"/>
</dbReference>
<sequence length="397" mass="42689">MIRYIDDLQLTGKRVFIRVDFNVPMDGRRITDDTRIREALPTIKRALEMGGKVILASHLGRPKGPDPKLSLEPVAQKLVELLGGKHEVILTDDSVGDGVKKQVKELKEGQVVLLENLRFHKEEEANDEAFSRELAALADVYVNDAFGTAHRAHASTAGMVPFVKEKAAGFLMRKEIEYLGDKVLKNPAKPFVAILGGSKVSDKIKVIESLLPKVDALLVGGAMAYTFLKAQGIEVGKSRVEEGDKLALAAKLLDTAKRLKTPLVLPIDHIVGTGPTADSVAKETPDQVIPADMMGLDIGPKTRAMFTQRIRDAKTVVWNGPMGVFEVAKFAEGTKSVAVAMSINTQATTVIGGGDSAAAVEQMGYADKMSHVSTGGGASLEFLEGKELPGIKALETK</sequence>
<dbReference type="SUPFAM" id="SSF53748">
    <property type="entry name" value="Phosphoglycerate kinase"/>
    <property type="match status" value="1"/>
</dbReference>
<proteinExistence type="inferred from homology"/>
<dbReference type="EC" id="2.7.2.3" evidence="5 12"/>
<reference evidence="17" key="1">
    <citation type="submission" date="2018-09" db="EMBL/GenBank/DDBJ databases">
        <authorList>
            <person name="Livingstone P.G."/>
            <person name="Whitworth D.E."/>
        </authorList>
    </citation>
    <scope>NUCLEOTIDE SEQUENCE [LARGE SCALE GENOMIC DNA]</scope>
    <source>
        <strain evidence="17">CA054A</strain>
    </source>
</reference>
<dbReference type="FunFam" id="3.40.50.1260:FF:000006">
    <property type="entry name" value="Phosphoglycerate kinase"/>
    <property type="match status" value="1"/>
</dbReference>
<feature type="binding site" evidence="12 14">
    <location>
        <begin position="353"/>
        <end position="356"/>
    </location>
    <ligand>
        <name>ATP</name>
        <dbReference type="ChEBI" id="CHEBI:30616"/>
    </ligand>
</feature>
<dbReference type="PIRSF" id="PIRSF000724">
    <property type="entry name" value="Pgk"/>
    <property type="match status" value="1"/>
</dbReference>
<feature type="binding site" evidence="12 13">
    <location>
        <begin position="20"/>
        <end position="22"/>
    </location>
    <ligand>
        <name>substrate</name>
    </ligand>
</feature>
<dbReference type="InterPro" id="IPR015824">
    <property type="entry name" value="Phosphoglycerate_kinase_N"/>
</dbReference>
<evidence type="ECO:0000256" key="7">
    <source>
        <dbReference type="ARBA" id="ARBA00022679"/>
    </source>
</evidence>
<name>A0A3A8JBU6_9BACT</name>
<organism evidence="16 17">
    <name type="scientific">Corallococcus terminator</name>
    <dbReference type="NCBI Taxonomy" id="2316733"/>
    <lineage>
        <taxon>Bacteria</taxon>
        <taxon>Pseudomonadati</taxon>
        <taxon>Myxococcota</taxon>
        <taxon>Myxococcia</taxon>
        <taxon>Myxococcales</taxon>
        <taxon>Cystobacterineae</taxon>
        <taxon>Myxococcaceae</taxon>
        <taxon>Corallococcus</taxon>
    </lineage>
</organism>
<feature type="binding site" evidence="12 14">
    <location>
        <position position="203"/>
    </location>
    <ligand>
        <name>ATP</name>
        <dbReference type="ChEBI" id="CHEBI:30616"/>
    </ligand>
</feature>
<dbReference type="Pfam" id="PF00162">
    <property type="entry name" value="PGK"/>
    <property type="match status" value="1"/>
</dbReference>
<gene>
    <name evidence="12" type="primary">pgk</name>
    <name evidence="16" type="ORF">D7V88_05640</name>
</gene>
<dbReference type="GO" id="GO:0043531">
    <property type="term" value="F:ADP binding"/>
    <property type="evidence" value="ECO:0007669"/>
    <property type="project" value="TreeGrafter"/>
</dbReference>
<evidence type="ECO:0000256" key="13">
    <source>
        <dbReference type="PIRSR" id="PIRSR000724-1"/>
    </source>
</evidence>
<feature type="binding site" evidence="13">
    <location>
        <position position="35"/>
    </location>
    <ligand>
        <name>(2R)-3-phosphoglycerate</name>
        <dbReference type="ChEBI" id="CHEBI:58272"/>
    </ligand>
</feature>
<protein>
    <recommendedName>
        <fullName evidence="6 12">Phosphoglycerate kinase</fullName>
        <ecNumber evidence="5 12">2.7.2.3</ecNumber>
    </recommendedName>
</protein>
<dbReference type="FunFam" id="3.40.50.1260:FF:000003">
    <property type="entry name" value="Phosphoglycerate kinase"/>
    <property type="match status" value="1"/>
</dbReference>
<evidence type="ECO:0000256" key="1">
    <source>
        <dbReference type="ARBA" id="ARBA00000642"/>
    </source>
</evidence>
<evidence type="ECO:0000256" key="11">
    <source>
        <dbReference type="ARBA" id="ARBA00023152"/>
    </source>
</evidence>
<dbReference type="PROSITE" id="PS00111">
    <property type="entry name" value="PGLYCERATE_KINASE"/>
    <property type="match status" value="1"/>
</dbReference>
<dbReference type="Proteomes" id="UP000268094">
    <property type="component" value="Unassembled WGS sequence"/>
</dbReference>
<evidence type="ECO:0000256" key="5">
    <source>
        <dbReference type="ARBA" id="ARBA00013061"/>
    </source>
</evidence>
<dbReference type="GO" id="GO:0004618">
    <property type="term" value="F:phosphoglycerate kinase activity"/>
    <property type="evidence" value="ECO:0007669"/>
    <property type="project" value="UniProtKB-UniRule"/>
</dbReference>
<evidence type="ECO:0000256" key="8">
    <source>
        <dbReference type="ARBA" id="ARBA00022741"/>
    </source>
</evidence>
<dbReference type="InterPro" id="IPR036043">
    <property type="entry name" value="Phosphoglycerate_kinase_sf"/>
</dbReference>
<dbReference type="PRINTS" id="PR00477">
    <property type="entry name" value="PHGLYCKINASE"/>
</dbReference>
<dbReference type="UniPathway" id="UPA00109">
    <property type="reaction ID" value="UER00185"/>
</dbReference>
<dbReference type="GO" id="GO:0005829">
    <property type="term" value="C:cytosol"/>
    <property type="evidence" value="ECO:0007669"/>
    <property type="project" value="UniProtKB-ARBA"/>
</dbReference>
<accession>A0A3A8JBU6</accession>
<feature type="binding site" evidence="12 14">
    <location>
        <position position="326"/>
    </location>
    <ligand>
        <name>ATP</name>
        <dbReference type="ChEBI" id="CHEBI:30616"/>
    </ligand>
</feature>
<dbReference type="AlphaFoldDB" id="A0A3A8JBU6"/>
<feature type="binding site" evidence="12 13">
    <location>
        <begin position="58"/>
        <end position="61"/>
    </location>
    <ligand>
        <name>substrate</name>
    </ligand>
</feature>
<evidence type="ECO:0000256" key="9">
    <source>
        <dbReference type="ARBA" id="ARBA00022777"/>
    </source>
</evidence>
<dbReference type="OrthoDB" id="9808460at2"/>
<evidence type="ECO:0000256" key="12">
    <source>
        <dbReference type="HAMAP-Rule" id="MF_00145"/>
    </source>
</evidence>
<comment type="catalytic activity">
    <reaction evidence="1 12 15">
        <text>(2R)-3-phosphoglycerate + ATP = (2R)-3-phospho-glyceroyl phosphate + ADP</text>
        <dbReference type="Rhea" id="RHEA:14801"/>
        <dbReference type="ChEBI" id="CHEBI:30616"/>
        <dbReference type="ChEBI" id="CHEBI:57604"/>
        <dbReference type="ChEBI" id="CHEBI:58272"/>
        <dbReference type="ChEBI" id="CHEBI:456216"/>
        <dbReference type="EC" id="2.7.2.3"/>
    </reaction>
</comment>